<feature type="compositionally biased region" description="Acidic residues" evidence="5">
    <location>
        <begin position="507"/>
        <end position="516"/>
    </location>
</feature>
<feature type="transmembrane region" description="Helical" evidence="6">
    <location>
        <begin position="563"/>
        <end position="589"/>
    </location>
</feature>
<dbReference type="PANTHER" id="PTHR23507:SF1">
    <property type="entry name" value="FI18259P1-RELATED"/>
    <property type="match status" value="1"/>
</dbReference>
<feature type="transmembrane region" description="Helical" evidence="6">
    <location>
        <begin position="225"/>
        <end position="248"/>
    </location>
</feature>
<evidence type="ECO:0000256" key="2">
    <source>
        <dbReference type="ARBA" id="ARBA00022692"/>
    </source>
</evidence>
<feature type="transmembrane region" description="Helical" evidence="6">
    <location>
        <begin position="188"/>
        <end position="213"/>
    </location>
</feature>
<sequence>MTSRQRSSAEEEPLLGQGEAGTLSPPTEGLWPLIVVLITSALWSLADFAPKAAAIDALRKFSCAEFYSVHPHPSPADLQAWMTQSSGAVESSSAMLGASGAADFAKRAAMMLLAPRSLALLNSHASVHAATSLPHSPSYFCTEGPNRPAIEAQTARYVLITDTLTSLLTLLAIFYFGPKLSKWGRKPVLLISLSAILVMQIGFLVLPIAYPYGPDVHQVGIHPVLTMYLIIGGYVISGLLGSEMLPLVTFRTLVADRSTAAKQTRNLTWLTLTYLGGVMFGPLLAGLLAEIFPITSNRIDAALESEWWYWMKSEAPEQPPVSTPQPVPPLPPGRADERNVTPFVVSISFAILALLFAAFFVAESNPTQASAPSEAEEQDVGASQSTAPRRTSLASKLGPLRLLVPPKVDGKRDWRYSRLALVQSAGTSGGTGLTVLIVGTGHVWAWDPSSVGFMLSWIGGSRAVVLFAVVPLLVKLTEKIVPKPMQLVGLSDAELERLAKGARSEDIGDADDEEDVADRRAATSSTDRLEDRDSDARLKPLVVLWRCAVDLSLARISFFTEMLGYMIISTAALLRNSPLMLFGTVFLSLGGGYAPAMQSACIALAADVFSGVAVEDEAGAPNAHKSLVPKKLGSADAALSAFSIIDTLVQTCVPIATTSLYAATNETFPPAPFILITAFYAIAVTALSGLSPHRSHHH</sequence>
<feature type="compositionally biased region" description="Polar residues" evidence="5">
    <location>
        <begin position="381"/>
        <end position="390"/>
    </location>
</feature>
<keyword evidence="2 6" id="KW-0812">Transmembrane</keyword>
<protein>
    <submittedName>
        <fullName evidence="7">THYMIC STROMAL COTRANSPORTER-RELATED</fullName>
    </submittedName>
</protein>
<evidence type="ECO:0000256" key="1">
    <source>
        <dbReference type="ARBA" id="ARBA00004141"/>
    </source>
</evidence>
<evidence type="ECO:0000256" key="6">
    <source>
        <dbReference type="SAM" id="Phobius"/>
    </source>
</evidence>
<feature type="transmembrane region" description="Helical" evidence="6">
    <location>
        <begin position="451"/>
        <end position="474"/>
    </location>
</feature>
<feature type="region of interest" description="Disordered" evidence="5">
    <location>
        <begin position="502"/>
        <end position="529"/>
    </location>
</feature>
<dbReference type="InterPro" id="IPR036259">
    <property type="entry name" value="MFS_trans_sf"/>
</dbReference>
<name>A0A0P1BEY1_9BASI</name>
<evidence type="ECO:0000256" key="3">
    <source>
        <dbReference type="ARBA" id="ARBA00022989"/>
    </source>
</evidence>
<dbReference type="Proteomes" id="UP000054845">
    <property type="component" value="Unassembled WGS sequence"/>
</dbReference>
<feature type="region of interest" description="Disordered" evidence="5">
    <location>
        <begin position="370"/>
        <end position="390"/>
    </location>
</feature>
<feature type="region of interest" description="Disordered" evidence="5">
    <location>
        <begin position="1"/>
        <end position="23"/>
    </location>
</feature>
<dbReference type="EMBL" id="CCYA01000243">
    <property type="protein sequence ID" value="CEH14457.1"/>
    <property type="molecule type" value="Genomic_DNA"/>
</dbReference>
<dbReference type="GO" id="GO:0022857">
    <property type="term" value="F:transmembrane transporter activity"/>
    <property type="evidence" value="ECO:0007669"/>
    <property type="project" value="TreeGrafter"/>
</dbReference>
<feature type="transmembrane region" description="Helical" evidence="6">
    <location>
        <begin position="269"/>
        <end position="289"/>
    </location>
</feature>
<comment type="subcellular location">
    <subcellularLocation>
        <location evidence="1">Membrane</location>
        <topology evidence="1">Multi-pass membrane protein</topology>
    </subcellularLocation>
</comment>
<feature type="transmembrane region" description="Helical" evidence="6">
    <location>
        <begin position="671"/>
        <end position="690"/>
    </location>
</feature>
<evidence type="ECO:0000256" key="5">
    <source>
        <dbReference type="SAM" id="MobiDB-lite"/>
    </source>
</evidence>
<organism evidence="7 8">
    <name type="scientific">Ceraceosorus bombacis</name>
    <dbReference type="NCBI Taxonomy" id="401625"/>
    <lineage>
        <taxon>Eukaryota</taxon>
        <taxon>Fungi</taxon>
        <taxon>Dikarya</taxon>
        <taxon>Basidiomycota</taxon>
        <taxon>Ustilaginomycotina</taxon>
        <taxon>Exobasidiomycetes</taxon>
        <taxon>Ceraceosorales</taxon>
        <taxon>Ceraceosoraceae</taxon>
        <taxon>Ceraceosorus</taxon>
    </lineage>
</organism>
<evidence type="ECO:0000256" key="4">
    <source>
        <dbReference type="ARBA" id="ARBA00023136"/>
    </source>
</evidence>
<feature type="transmembrane region" description="Helical" evidence="6">
    <location>
        <begin position="340"/>
        <end position="362"/>
    </location>
</feature>
<keyword evidence="8" id="KW-1185">Reference proteome</keyword>
<evidence type="ECO:0000313" key="8">
    <source>
        <dbReference type="Proteomes" id="UP000054845"/>
    </source>
</evidence>
<dbReference type="GO" id="GO:0016020">
    <property type="term" value="C:membrane"/>
    <property type="evidence" value="ECO:0007669"/>
    <property type="project" value="UniProtKB-SubCell"/>
</dbReference>
<dbReference type="AlphaFoldDB" id="A0A0P1BEY1"/>
<feature type="compositionally biased region" description="Basic and acidic residues" evidence="5">
    <location>
        <begin position="517"/>
        <end position="529"/>
    </location>
</feature>
<dbReference type="SUPFAM" id="SSF103473">
    <property type="entry name" value="MFS general substrate transporter"/>
    <property type="match status" value="1"/>
</dbReference>
<evidence type="ECO:0000313" key="7">
    <source>
        <dbReference type="EMBL" id="CEH14457.1"/>
    </source>
</evidence>
<reference evidence="7 8" key="1">
    <citation type="submission" date="2014-09" db="EMBL/GenBank/DDBJ databases">
        <authorList>
            <person name="Magalhaes I.L.F."/>
            <person name="Oliveira U."/>
            <person name="Santos F.R."/>
            <person name="Vidigal T.H.D.A."/>
            <person name="Brescovit A.D."/>
            <person name="Santos A.J."/>
        </authorList>
    </citation>
    <scope>NUCLEOTIDE SEQUENCE [LARGE SCALE GENOMIC DNA]</scope>
</reference>
<keyword evidence="4 6" id="KW-0472">Membrane</keyword>
<accession>A0A0P1BEY1</accession>
<proteinExistence type="predicted"/>
<dbReference type="PANTHER" id="PTHR23507">
    <property type="entry name" value="ZGC:174356"/>
    <property type="match status" value="1"/>
</dbReference>
<keyword evidence="3 6" id="KW-1133">Transmembrane helix</keyword>
<feature type="transmembrane region" description="Helical" evidence="6">
    <location>
        <begin position="419"/>
        <end position="445"/>
    </location>
</feature>
<dbReference type="OrthoDB" id="3026777at2759"/>
<dbReference type="Gene3D" id="1.20.1250.20">
    <property type="entry name" value="MFS general substrate transporter like domains"/>
    <property type="match status" value="1"/>
</dbReference>
<feature type="transmembrane region" description="Helical" evidence="6">
    <location>
        <begin position="157"/>
        <end position="176"/>
    </location>
</feature>